<proteinExistence type="predicted"/>
<protein>
    <submittedName>
        <fullName evidence="1">Uncharacterized protein</fullName>
    </submittedName>
</protein>
<sequence>MDPQPFDGSGDASAWLRNFDERSKKKSPSWKTKRIEKLLVGDAKNWWYGVTSDHWDILRQKFVVYWIDGLRGEVYKAKCKEIDSAASKAPVAVNWVTADPPPPPKPEPSSSHPIFSVLVNSAILDHHGIYDKAYAQLLGADSANKEKIFRVIWDAAFESGKKCGLLTGRGEVFTENVERGKQLGLEMGRREFEREQKLKETNHQSISIDTSDLPGLATPAYVSISSQMDPEVSSTPIPGSVPVNKLDWADESDTIPPAVLIPPTSSPRDISVLRSSSSHPFGSLQRRIRCSQPRAHAPFFSNSTPRYPVFTRQHPFGIGPRKPVYTHPRPTRHTEDIDWIGDPRLQELSRILGELGWVRRS</sequence>
<evidence type="ECO:0000313" key="1">
    <source>
        <dbReference type="EMBL" id="KAK7448526.1"/>
    </source>
</evidence>
<dbReference type="EMBL" id="JBANRG010000038">
    <property type="protein sequence ID" value="KAK7448526.1"/>
    <property type="molecule type" value="Genomic_DNA"/>
</dbReference>
<keyword evidence="2" id="KW-1185">Reference proteome</keyword>
<reference evidence="1 2" key="1">
    <citation type="submission" date="2024-01" db="EMBL/GenBank/DDBJ databases">
        <title>A draft genome for the cacao thread blight pathogen Marasmiellus scandens.</title>
        <authorList>
            <person name="Baruah I.K."/>
            <person name="Leung J."/>
            <person name="Bukari Y."/>
            <person name="Amoako-Attah I."/>
            <person name="Meinhardt L.W."/>
            <person name="Bailey B.A."/>
            <person name="Cohen S.P."/>
        </authorList>
    </citation>
    <scope>NUCLEOTIDE SEQUENCE [LARGE SCALE GENOMIC DNA]</scope>
    <source>
        <strain evidence="1 2">GH-19</strain>
    </source>
</reference>
<comment type="caution">
    <text evidence="1">The sequence shown here is derived from an EMBL/GenBank/DDBJ whole genome shotgun (WGS) entry which is preliminary data.</text>
</comment>
<gene>
    <name evidence="1" type="ORF">VKT23_013789</name>
</gene>
<evidence type="ECO:0000313" key="2">
    <source>
        <dbReference type="Proteomes" id="UP001498398"/>
    </source>
</evidence>
<accession>A0ABR1J5C3</accession>
<name>A0ABR1J5C3_9AGAR</name>
<organism evidence="1 2">
    <name type="scientific">Marasmiellus scandens</name>
    <dbReference type="NCBI Taxonomy" id="2682957"/>
    <lineage>
        <taxon>Eukaryota</taxon>
        <taxon>Fungi</taxon>
        <taxon>Dikarya</taxon>
        <taxon>Basidiomycota</taxon>
        <taxon>Agaricomycotina</taxon>
        <taxon>Agaricomycetes</taxon>
        <taxon>Agaricomycetidae</taxon>
        <taxon>Agaricales</taxon>
        <taxon>Marasmiineae</taxon>
        <taxon>Omphalotaceae</taxon>
        <taxon>Marasmiellus</taxon>
    </lineage>
</organism>
<dbReference type="Proteomes" id="UP001498398">
    <property type="component" value="Unassembled WGS sequence"/>
</dbReference>